<name>A0A840C097_9HYPH</name>
<dbReference type="EMBL" id="JACIEN010000006">
    <property type="protein sequence ID" value="MBB4019231.1"/>
    <property type="molecule type" value="Genomic_DNA"/>
</dbReference>
<keyword evidence="1" id="KW-1133">Transmembrane helix</keyword>
<accession>A0A840C097</accession>
<reference evidence="2 3" key="1">
    <citation type="submission" date="2020-08" db="EMBL/GenBank/DDBJ databases">
        <title>Genomic Encyclopedia of Type Strains, Phase IV (KMG-IV): sequencing the most valuable type-strain genomes for metagenomic binning, comparative biology and taxonomic classification.</title>
        <authorList>
            <person name="Goeker M."/>
        </authorList>
    </citation>
    <scope>NUCLEOTIDE SEQUENCE [LARGE SCALE GENOMIC DNA]</scope>
    <source>
        <strain evidence="2 3">DSM 103737</strain>
    </source>
</reference>
<dbReference type="Pfam" id="PF09490">
    <property type="entry name" value="CbtA"/>
    <property type="match status" value="1"/>
</dbReference>
<feature type="transmembrane region" description="Helical" evidence="1">
    <location>
        <begin position="172"/>
        <end position="188"/>
    </location>
</feature>
<comment type="caution">
    <text evidence="2">The sequence shown here is derived from an EMBL/GenBank/DDBJ whole genome shotgun (WGS) entry which is preliminary data.</text>
</comment>
<dbReference type="AlphaFoldDB" id="A0A840C097"/>
<feature type="transmembrane region" description="Helical" evidence="1">
    <location>
        <begin position="149"/>
        <end position="167"/>
    </location>
</feature>
<evidence type="ECO:0000313" key="3">
    <source>
        <dbReference type="Proteomes" id="UP000577362"/>
    </source>
</evidence>
<sequence length="241" mass="24325">MLQRVLAVGLVAGLVAGLAVAVLQHFTTTPLILAAEVYEVEAEQQARGLLVPANIILAHGGHGAGAAVSGGEAGFDAGRALLTGLATVVTAVGFALVILAAMIAAGGRIDERRALGFAFAAFLAAGLAPALGLAPELPGSAAAPLLARQVWWIATAALTAGGLWLFVRHGAFWARALALAMIAAPHVVGAPHPAAYESRVPAELAAQFAAASLAVQAVLWLSTGLLVGLLWQHLARRAGEA</sequence>
<feature type="transmembrane region" description="Helical" evidence="1">
    <location>
        <begin position="208"/>
        <end position="231"/>
    </location>
</feature>
<protein>
    <submittedName>
        <fullName evidence="2">Cobalt transporter subunit CbtA</fullName>
    </submittedName>
</protein>
<keyword evidence="1" id="KW-0472">Membrane</keyword>
<keyword evidence="3" id="KW-1185">Reference proteome</keyword>
<dbReference type="Proteomes" id="UP000577362">
    <property type="component" value="Unassembled WGS sequence"/>
</dbReference>
<organism evidence="2 3">
    <name type="scientific">Chelatococcus caeni</name>
    <dbReference type="NCBI Taxonomy" id="1348468"/>
    <lineage>
        <taxon>Bacteria</taxon>
        <taxon>Pseudomonadati</taxon>
        <taxon>Pseudomonadota</taxon>
        <taxon>Alphaproteobacteria</taxon>
        <taxon>Hyphomicrobiales</taxon>
        <taxon>Chelatococcaceae</taxon>
        <taxon>Chelatococcus</taxon>
    </lineage>
</organism>
<evidence type="ECO:0000313" key="2">
    <source>
        <dbReference type="EMBL" id="MBB4019231.1"/>
    </source>
</evidence>
<keyword evidence="1" id="KW-0812">Transmembrane</keyword>
<feature type="transmembrane region" description="Helical" evidence="1">
    <location>
        <begin position="80"/>
        <end position="102"/>
    </location>
</feature>
<feature type="transmembrane region" description="Helical" evidence="1">
    <location>
        <begin position="114"/>
        <end position="134"/>
    </location>
</feature>
<dbReference type="InterPro" id="IPR012666">
    <property type="entry name" value="CbtA_put"/>
</dbReference>
<evidence type="ECO:0000256" key="1">
    <source>
        <dbReference type="SAM" id="Phobius"/>
    </source>
</evidence>
<dbReference type="NCBIfam" id="TIGR02458">
    <property type="entry name" value="CbtA"/>
    <property type="match status" value="1"/>
</dbReference>
<dbReference type="RefSeq" id="WP_183317965.1">
    <property type="nucleotide sequence ID" value="NZ_JACIEN010000006.1"/>
</dbReference>
<proteinExistence type="predicted"/>
<gene>
    <name evidence="2" type="ORF">GGR16_004278</name>
</gene>